<sequence length="485" mass="55001">MVNTFYYNAERRPISVATDGVYKVTIYKNPIQYGGDVMSSDSDSGFRDLAFPLPPISLWKRVATSIRTSNFKMCQGGINPGFFSGDTVENASVIFLLHHISKGRSGVHKEALIGFALTTDLREERDEVSMDKGTLYIDAICTNMDVRHLPTGGLRGGGGLLMNQIEQYASEPYNEFDGDPYTSIKLSALPYVINYYRKLGYRHVNSCDDLTRDMGRPAGHQYVEKNRDILRVSDQIDKMRLRFKSDKELDYALLVEMAKDKEFLATGKYAEEERKDYLISNLNEYFKPEDIIFRLHRDTGGIIAVGKTTGKTHPFITGLIDTDNSAILDLVDKLRTAGFAVSCDEPQPRHIRHNIRKDSDGDIEFHCLGEGFTMRKCMYVDSGGRGNIKKKHKRSVSWRALSPNKKERTTMKKKCGKKCFIGRGMSFPVCAKKTCKINKKGMWAAFIKATRLNTKKKSYKIKGSTRRQKYSTIISKAKRGLSRKK</sequence>
<proteinExistence type="predicted"/>
<dbReference type="EMBL" id="MN739288">
    <property type="protein sequence ID" value="QHS97122.1"/>
    <property type="molecule type" value="Genomic_DNA"/>
</dbReference>
<evidence type="ECO:0000313" key="1">
    <source>
        <dbReference type="EMBL" id="QHS97122.1"/>
    </source>
</evidence>
<dbReference type="AlphaFoldDB" id="A0A6C0BYG5"/>
<name>A0A6C0BYG5_9ZZZZ</name>
<accession>A0A6C0BYG5</accession>
<reference evidence="1" key="1">
    <citation type="journal article" date="2020" name="Nature">
        <title>Giant virus diversity and host interactions through global metagenomics.</title>
        <authorList>
            <person name="Schulz F."/>
            <person name="Roux S."/>
            <person name="Paez-Espino D."/>
            <person name="Jungbluth S."/>
            <person name="Walsh D.A."/>
            <person name="Denef V.J."/>
            <person name="McMahon K.D."/>
            <person name="Konstantinidis K.T."/>
            <person name="Eloe-Fadrosh E.A."/>
            <person name="Kyrpides N.C."/>
            <person name="Woyke T."/>
        </authorList>
    </citation>
    <scope>NUCLEOTIDE SEQUENCE</scope>
    <source>
        <strain evidence="1">GVMAG-M-3300020166-5</strain>
    </source>
</reference>
<protein>
    <submittedName>
        <fullName evidence="1">Uncharacterized protein</fullName>
    </submittedName>
</protein>
<organism evidence="1">
    <name type="scientific">viral metagenome</name>
    <dbReference type="NCBI Taxonomy" id="1070528"/>
    <lineage>
        <taxon>unclassified sequences</taxon>
        <taxon>metagenomes</taxon>
        <taxon>organismal metagenomes</taxon>
    </lineage>
</organism>